<keyword evidence="3" id="KW-1185">Reference proteome</keyword>
<evidence type="ECO:0000313" key="3">
    <source>
        <dbReference type="Proteomes" id="UP000030595"/>
    </source>
</evidence>
<dbReference type="Proteomes" id="UP000030595">
    <property type="component" value="Unassembled WGS sequence"/>
</dbReference>
<comment type="caution">
    <text evidence="2">The sequence shown here is derived from an EMBL/GenBank/DDBJ whole genome shotgun (WGS) entry which is preliminary data.</text>
</comment>
<protein>
    <submittedName>
        <fullName evidence="2">Uncharacterized protein</fullName>
    </submittedName>
</protein>
<evidence type="ECO:0000256" key="1">
    <source>
        <dbReference type="SAM" id="Phobius"/>
    </source>
</evidence>
<feature type="transmembrane region" description="Helical" evidence="1">
    <location>
        <begin position="37"/>
        <end position="54"/>
    </location>
</feature>
<feature type="transmembrane region" description="Helical" evidence="1">
    <location>
        <begin position="7"/>
        <end position="25"/>
    </location>
</feature>
<gene>
    <name evidence="2" type="ORF">CD30_13380</name>
</gene>
<keyword evidence="1" id="KW-0812">Transmembrane</keyword>
<evidence type="ECO:0000313" key="2">
    <source>
        <dbReference type="EMBL" id="KGR90138.1"/>
    </source>
</evidence>
<organism evidence="2 3">
    <name type="scientific">Ureibacillus massiliensis 4400831 = CIP 108448 = CCUG 49529</name>
    <dbReference type="NCBI Taxonomy" id="1211035"/>
    <lineage>
        <taxon>Bacteria</taxon>
        <taxon>Bacillati</taxon>
        <taxon>Bacillota</taxon>
        <taxon>Bacilli</taxon>
        <taxon>Bacillales</taxon>
        <taxon>Caryophanaceae</taxon>
        <taxon>Ureibacillus</taxon>
    </lineage>
</organism>
<accession>A0A0A3J4N6</accession>
<keyword evidence="1" id="KW-0472">Membrane</keyword>
<dbReference type="EMBL" id="JPVQ01000025">
    <property type="protein sequence ID" value="KGR90138.1"/>
    <property type="molecule type" value="Genomic_DNA"/>
</dbReference>
<sequence>MWILELLRIFIIIIFLGGLLYYLLTNFYDLFDINIENSLWLVYIAIFIIIFVIYRNIFQFKGWARAGSKKLPVQFTVLLLSIAILLLIFVFIWEKFYRS</sequence>
<proteinExistence type="predicted"/>
<reference evidence="2 3" key="1">
    <citation type="submission" date="2014-02" db="EMBL/GenBank/DDBJ databases">
        <title>Draft genome sequence of Lysinibacillus massiliensis CCUG 49529.</title>
        <authorList>
            <person name="Zhang F."/>
            <person name="Wang G."/>
            <person name="Zhang L."/>
        </authorList>
    </citation>
    <scope>NUCLEOTIDE SEQUENCE [LARGE SCALE GENOMIC DNA]</scope>
    <source>
        <strain evidence="2 3">CCUG 49529</strain>
    </source>
</reference>
<dbReference type="AlphaFoldDB" id="A0A0A3J4N6"/>
<feature type="transmembrane region" description="Helical" evidence="1">
    <location>
        <begin position="75"/>
        <end position="93"/>
    </location>
</feature>
<name>A0A0A3J4N6_9BACL</name>
<keyword evidence="1" id="KW-1133">Transmembrane helix</keyword>